<protein>
    <submittedName>
        <fullName evidence="1">Uncharacterized protein</fullName>
    </submittedName>
</protein>
<name>A0AAP2N7Q3_PHOVU</name>
<dbReference type="RefSeq" id="WP_118935737.1">
    <property type="nucleotide sequence ID" value="NZ_JACBPS010000011.1"/>
</dbReference>
<proteinExistence type="predicted"/>
<dbReference type="Proteomes" id="UP000758576">
    <property type="component" value="Unassembled WGS sequence"/>
</dbReference>
<evidence type="ECO:0000313" key="1">
    <source>
        <dbReference type="EMBL" id="MBV3490572.1"/>
    </source>
</evidence>
<accession>A0AAP2N7Q3</accession>
<dbReference type="EMBL" id="JAHOGA010000064">
    <property type="protein sequence ID" value="MBV3490572.1"/>
    <property type="molecule type" value="Genomic_DNA"/>
</dbReference>
<dbReference type="AlphaFoldDB" id="A0AAP2N7Q3"/>
<reference evidence="1" key="1">
    <citation type="submission" date="2021-06" db="EMBL/GenBank/DDBJ databases">
        <title>Collection of gut derived symbiotic bacterial strains cultured from healthy donors.</title>
        <authorList>
            <person name="Lin H."/>
            <person name="Littmann E."/>
            <person name="Pamer E.G."/>
        </authorList>
    </citation>
    <scope>NUCLEOTIDE SEQUENCE</scope>
    <source>
        <strain evidence="1">MSK.19.85</strain>
    </source>
</reference>
<organism evidence="1 2">
    <name type="scientific">Phocaeicola vulgatus</name>
    <name type="common">Bacteroides vulgatus</name>
    <dbReference type="NCBI Taxonomy" id="821"/>
    <lineage>
        <taxon>Bacteria</taxon>
        <taxon>Pseudomonadati</taxon>
        <taxon>Bacteroidota</taxon>
        <taxon>Bacteroidia</taxon>
        <taxon>Bacteroidales</taxon>
        <taxon>Bacteroidaceae</taxon>
        <taxon>Phocaeicola</taxon>
    </lineage>
</organism>
<sequence>MTLSDWFQGFEKGISCLNEEQRATFFSECGKNCVKCGTLQIYQKLYEKANGDLDTFFSEANKLPGVKSEIIKKGSAYYLHFMECTCMLHRQGYVSTPLLCECSKQSILYVLHSLWKDKAFRVTICESILRGSQHCKMQIETTNNGNT</sequence>
<gene>
    <name evidence="1" type="ORF">KSX14_18470</name>
</gene>
<comment type="caution">
    <text evidence="1">The sequence shown here is derived from an EMBL/GenBank/DDBJ whole genome shotgun (WGS) entry which is preliminary data.</text>
</comment>
<evidence type="ECO:0000313" key="2">
    <source>
        <dbReference type="Proteomes" id="UP000758576"/>
    </source>
</evidence>